<proteinExistence type="predicted"/>
<evidence type="ECO:0000313" key="7">
    <source>
        <dbReference type="Proteomes" id="UP000285523"/>
    </source>
</evidence>
<reference evidence="6 7" key="1">
    <citation type="submission" date="2018-09" db="EMBL/GenBank/DDBJ databases">
        <title>Draft genome sequence of Rhodopseudomonas palustris 2.1.18.</title>
        <authorList>
            <person name="Robertson S.L."/>
            <person name="Meyer T.E."/>
            <person name="Kyndt J.A."/>
        </authorList>
    </citation>
    <scope>NUCLEOTIDE SEQUENCE [LARGE SCALE GENOMIC DNA]</scope>
    <source>
        <strain evidence="6 7">2.1.18</strain>
    </source>
</reference>
<protein>
    <submittedName>
        <fullName evidence="6">MFS transporter</fullName>
    </submittedName>
</protein>
<keyword evidence="2 4" id="KW-1133">Transmembrane helix</keyword>
<gene>
    <name evidence="6" type="ORF">D4Q52_18630</name>
</gene>
<accession>A0A418V1Y9</accession>
<evidence type="ECO:0000256" key="4">
    <source>
        <dbReference type="SAM" id="Phobius"/>
    </source>
</evidence>
<dbReference type="OrthoDB" id="7488909at2"/>
<dbReference type="RefSeq" id="WP_119858073.1">
    <property type="nucleotide sequence ID" value="NZ_QYYD01000020.1"/>
</dbReference>
<dbReference type="Gene3D" id="1.20.1250.20">
    <property type="entry name" value="MFS general substrate transporter like domains"/>
    <property type="match status" value="2"/>
</dbReference>
<keyword evidence="1 4" id="KW-0812">Transmembrane</keyword>
<comment type="caution">
    <text evidence="6">The sequence shown here is derived from an EMBL/GenBank/DDBJ whole genome shotgun (WGS) entry which is preliminary data.</text>
</comment>
<feature type="transmembrane region" description="Helical" evidence="4">
    <location>
        <begin position="348"/>
        <end position="368"/>
    </location>
</feature>
<feature type="transmembrane region" description="Helical" evidence="4">
    <location>
        <begin position="374"/>
        <end position="393"/>
    </location>
</feature>
<feature type="transmembrane region" description="Helical" evidence="4">
    <location>
        <begin position="158"/>
        <end position="178"/>
    </location>
</feature>
<dbReference type="InterPro" id="IPR052952">
    <property type="entry name" value="MFS-Transporter"/>
</dbReference>
<evidence type="ECO:0000256" key="2">
    <source>
        <dbReference type="ARBA" id="ARBA00022989"/>
    </source>
</evidence>
<evidence type="ECO:0000256" key="1">
    <source>
        <dbReference type="ARBA" id="ARBA00022692"/>
    </source>
</evidence>
<dbReference type="InterPro" id="IPR036259">
    <property type="entry name" value="MFS_trans_sf"/>
</dbReference>
<feature type="transmembrane region" description="Helical" evidence="4">
    <location>
        <begin position="275"/>
        <end position="298"/>
    </location>
</feature>
<organism evidence="6 7">
    <name type="scientific">Rhodopseudomonas palustris</name>
    <dbReference type="NCBI Taxonomy" id="1076"/>
    <lineage>
        <taxon>Bacteria</taxon>
        <taxon>Pseudomonadati</taxon>
        <taxon>Pseudomonadota</taxon>
        <taxon>Alphaproteobacteria</taxon>
        <taxon>Hyphomicrobiales</taxon>
        <taxon>Nitrobacteraceae</taxon>
        <taxon>Rhodopseudomonas</taxon>
    </lineage>
</organism>
<dbReference type="Pfam" id="PF07690">
    <property type="entry name" value="MFS_1"/>
    <property type="match status" value="1"/>
</dbReference>
<dbReference type="PANTHER" id="PTHR23527">
    <property type="entry name" value="BLL3282 PROTEIN"/>
    <property type="match status" value="1"/>
</dbReference>
<dbReference type="SUPFAM" id="SSF103473">
    <property type="entry name" value="MFS general substrate transporter"/>
    <property type="match status" value="1"/>
</dbReference>
<name>A0A418V1Y9_RHOPL</name>
<feature type="domain" description="Major facilitator superfamily (MFS) profile" evidence="5">
    <location>
        <begin position="7"/>
        <end position="399"/>
    </location>
</feature>
<dbReference type="PROSITE" id="PS50850">
    <property type="entry name" value="MFS"/>
    <property type="match status" value="1"/>
</dbReference>
<feature type="transmembrane region" description="Helical" evidence="4">
    <location>
        <begin position="80"/>
        <end position="109"/>
    </location>
</feature>
<keyword evidence="3 4" id="KW-0472">Membrane</keyword>
<dbReference type="Proteomes" id="UP000285523">
    <property type="component" value="Unassembled WGS sequence"/>
</dbReference>
<evidence type="ECO:0000259" key="5">
    <source>
        <dbReference type="PROSITE" id="PS50850"/>
    </source>
</evidence>
<feature type="transmembrane region" description="Helical" evidence="4">
    <location>
        <begin position="45"/>
        <end position="68"/>
    </location>
</feature>
<dbReference type="GO" id="GO:0022857">
    <property type="term" value="F:transmembrane transporter activity"/>
    <property type="evidence" value="ECO:0007669"/>
    <property type="project" value="InterPro"/>
</dbReference>
<sequence length="417" mass="42567">MPRLSPMLPMIATTSIIAALSMNLFALPVIAPQAAADMGLDPSWIGAYSASISGCAIMSALAAGAVVARWGAVRTGQICLVVGAAAALLAATGSVVPVALSAVALGLAFGPETPAASHLLARVIAPGNRALLFSIKQSGMQIGGIAAGLLMPLLLELYGWRAALTAIAVATLALSISLQRLHVRYDTDRDPTVTIRPMALKQSLRLVLHSTSLRSLAATAFCFSALQQCFNAFLVVYLVHHLGQSVASAGAVLAVAQIAGIAGRLVQGIAADRLFGARSVLVGVGILMTLGTAGLAMLRIEASMMVIMSVCVLVGFSATGWNGVFLAEVARIAPTGRASEVTGGMLSAAYAGLVFGPVMFGGLLRIGVDDALCYGVASLFAALGTSALLFLFGDQLTSRQGAQAATSIGSLVRRHEA</sequence>
<dbReference type="InterPro" id="IPR011701">
    <property type="entry name" value="MFS"/>
</dbReference>
<evidence type="ECO:0000313" key="6">
    <source>
        <dbReference type="EMBL" id="RJF69946.1"/>
    </source>
</evidence>
<evidence type="ECO:0000256" key="3">
    <source>
        <dbReference type="ARBA" id="ARBA00023136"/>
    </source>
</evidence>
<feature type="transmembrane region" description="Helical" evidence="4">
    <location>
        <begin position="245"/>
        <end position="263"/>
    </location>
</feature>
<dbReference type="PANTHER" id="PTHR23527:SF1">
    <property type="entry name" value="BLL3282 PROTEIN"/>
    <property type="match status" value="1"/>
</dbReference>
<dbReference type="InterPro" id="IPR020846">
    <property type="entry name" value="MFS_dom"/>
</dbReference>
<dbReference type="AlphaFoldDB" id="A0A418V1Y9"/>
<feature type="transmembrane region" description="Helical" evidence="4">
    <location>
        <begin position="304"/>
        <end position="327"/>
    </location>
</feature>
<dbReference type="EMBL" id="QYYD01000020">
    <property type="protein sequence ID" value="RJF69946.1"/>
    <property type="molecule type" value="Genomic_DNA"/>
</dbReference>